<feature type="region of interest" description="Disordered" evidence="1">
    <location>
        <begin position="1"/>
        <end position="28"/>
    </location>
</feature>
<dbReference type="AlphaFoldDB" id="A0AAV4T1N9"/>
<feature type="compositionally biased region" description="Polar residues" evidence="1">
    <location>
        <begin position="1"/>
        <end position="10"/>
    </location>
</feature>
<dbReference type="EMBL" id="BPLQ01008957">
    <property type="protein sequence ID" value="GIY40573.1"/>
    <property type="molecule type" value="Genomic_DNA"/>
</dbReference>
<accession>A0AAV4T1N9</accession>
<comment type="caution">
    <text evidence="2">The sequence shown here is derived from an EMBL/GenBank/DDBJ whole genome shotgun (WGS) entry which is preliminary data.</text>
</comment>
<protein>
    <submittedName>
        <fullName evidence="2">Uncharacterized protein</fullName>
    </submittedName>
</protein>
<sequence>MSIRLSNSRNPAREMMPNPVSPDDSGRKTICRSRIPAEQTTFLPRGTILGGLLIRSTLYYSDVPRTSHYFSCEPSRVFDSTVISPITLFQRLD</sequence>
<reference evidence="2 3" key="1">
    <citation type="submission" date="2021-06" db="EMBL/GenBank/DDBJ databases">
        <title>Caerostris darwini draft genome.</title>
        <authorList>
            <person name="Kono N."/>
            <person name="Arakawa K."/>
        </authorList>
    </citation>
    <scope>NUCLEOTIDE SEQUENCE [LARGE SCALE GENOMIC DNA]</scope>
</reference>
<name>A0AAV4T1N9_9ARAC</name>
<evidence type="ECO:0000313" key="3">
    <source>
        <dbReference type="Proteomes" id="UP001054837"/>
    </source>
</evidence>
<dbReference type="Proteomes" id="UP001054837">
    <property type="component" value="Unassembled WGS sequence"/>
</dbReference>
<proteinExistence type="predicted"/>
<organism evidence="2 3">
    <name type="scientific">Caerostris darwini</name>
    <dbReference type="NCBI Taxonomy" id="1538125"/>
    <lineage>
        <taxon>Eukaryota</taxon>
        <taxon>Metazoa</taxon>
        <taxon>Ecdysozoa</taxon>
        <taxon>Arthropoda</taxon>
        <taxon>Chelicerata</taxon>
        <taxon>Arachnida</taxon>
        <taxon>Araneae</taxon>
        <taxon>Araneomorphae</taxon>
        <taxon>Entelegynae</taxon>
        <taxon>Araneoidea</taxon>
        <taxon>Araneidae</taxon>
        <taxon>Caerostris</taxon>
    </lineage>
</organism>
<evidence type="ECO:0000313" key="2">
    <source>
        <dbReference type="EMBL" id="GIY40573.1"/>
    </source>
</evidence>
<keyword evidence="3" id="KW-1185">Reference proteome</keyword>
<gene>
    <name evidence="2" type="ORF">CDAR_49651</name>
</gene>
<evidence type="ECO:0000256" key="1">
    <source>
        <dbReference type="SAM" id="MobiDB-lite"/>
    </source>
</evidence>